<dbReference type="EMBL" id="BDUD01000001">
    <property type="protein sequence ID" value="GBG18857.1"/>
    <property type="molecule type" value="Genomic_DNA"/>
</dbReference>
<name>A0A2R5FJD0_NOSCO</name>
<evidence type="ECO:0000313" key="1">
    <source>
        <dbReference type="EMBL" id="GBG18857.1"/>
    </source>
</evidence>
<organism evidence="1 2">
    <name type="scientific">Nostoc commune NIES-4072</name>
    <dbReference type="NCBI Taxonomy" id="2005467"/>
    <lineage>
        <taxon>Bacteria</taxon>
        <taxon>Bacillati</taxon>
        <taxon>Cyanobacteriota</taxon>
        <taxon>Cyanophyceae</taxon>
        <taxon>Nostocales</taxon>
        <taxon>Nostocaceae</taxon>
        <taxon>Nostoc</taxon>
    </lineage>
</organism>
<evidence type="ECO:0000313" key="2">
    <source>
        <dbReference type="Proteomes" id="UP000245124"/>
    </source>
</evidence>
<sequence length="81" mass="9053">MRHRLGLRAMLMSMMAGVEIKGDEAMIQALAEFSKRNASHVKGILNLTIPLSESCRVWQTIKPFVIEHNRGVSRQNSVGGF</sequence>
<dbReference type="Proteomes" id="UP000245124">
    <property type="component" value="Unassembled WGS sequence"/>
</dbReference>
<reference evidence="1 2" key="1">
    <citation type="submission" date="2017-06" db="EMBL/GenBank/DDBJ databases">
        <title>Genome sequencing of cyanobaciteial culture collection at National Institute for Environmental Studies (NIES).</title>
        <authorList>
            <person name="Hirose Y."/>
            <person name="Shimura Y."/>
            <person name="Fujisawa T."/>
            <person name="Nakamura Y."/>
            <person name="Kawachi M."/>
        </authorList>
    </citation>
    <scope>NUCLEOTIDE SEQUENCE [LARGE SCALE GENOMIC DNA]</scope>
    <source>
        <strain evidence="1 2">NIES-4072</strain>
    </source>
</reference>
<keyword evidence="2" id="KW-1185">Reference proteome</keyword>
<gene>
    <name evidence="1" type="ORF">NIES4072_25220</name>
</gene>
<dbReference type="AlphaFoldDB" id="A0A2R5FJD0"/>
<accession>A0A2R5FJD0</accession>
<protein>
    <submittedName>
        <fullName evidence="1">Uncharacterized protein</fullName>
    </submittedName>
</protein>
<comment type="caution">
    <text evidence="1">The sequence shown here is derived from an EMBL/GenBank/DDBJ whole genome shotgun (WGS) entry which is preliminary data.</text>
</comment>
<proteinExistence type="predicted"/>